<feature type="transmembrane region" description="Helical" evidence="1">
    <location>
        <begin position="81"/>
        <end position="101"/>
    </location>
</feature>
<organism evidence="3 4">
    <name type="scientific">Exophiala dermatitidis (strain ATCC 34100 / CBS 525.76 / NIH/UT8656)</name>
    <name type="common">Black yeast</name>
    <name type="synonym">Wangiella dermatitidis</name>
    <dbReference type="NCBI Taxonomy" id="858893"/>
    <lineage>
        <taxon>Eukaryota</taxon>
        <taxon>Fungi</taxon>
        <taxon>Dikarya</taxon>
        <taxon>Ascomycota</taxon>
        <taxon>Pezizomycotina</taxon>
        <taxon>Eurotiomycetes</taxon>
        <taxon>Chaetothyriomycetidae</taxon>
        <taxon>Chaetothyriales</taxon>
        <taxon>Herpotrichiellaceae</taxon>
        <taxon>Exophiala</taxon>
    </lineage>
</organism>
<evidence type="ECO:0000259" key="2">
    <source>
        <dbReference type="Pfam" id="PF24803"/>
    </source>
</evidence>
<accession>H6C266</accession>
<evidence type="ECO:0000313" key="3">
    <source>
        <dbReference type="EMBL" id="EHY58698.1"/>
    </source>
</evidence>
<dbReference type="eggNOG" id="ENOG502SV8Y">
    <property type="taxonomic scope" value="Eukaryota"/>
</dbReference>
<dbReference type="HOGENOM" id="CLU_112091_1_1_1"/>
<evidence type="ECO:0000256" key="1">
    <source>
        <dbReference type="SAM" id="Phobius"/>
    </source>
</evidence>
<dbReference type="InParanoid" id="H6C266"/>
<sequence length="154" mass="17021">MDRPVLSLTGAYAGLFNPPVLLSTYIPETITRGSVSVPSSDFVIDPAHRVIYNQLGAYSLLTFSMSALLYRCTRDLKVWRVWQGSVLVVDVVILGAAALAYRQQGRLSLLKWRSEDWFAVVVTGICALLRAGFCLGIGVREGEKGTEGEKRKRK</sequence>
<keyword evidence="4" id="KW-1185">Reference proteome</keyword>
<keyword evidence="1" id="KW-1133">Transmembrane helix</keyword>
<feature type="transmembrane region" description="Helical" evidence="1">
    <location>
        <begin position="47"/>
        <end position="69"/>
    </location>
</feature>
<dbReference type="GeneID" id="20311341"/>
<dbReference type="PANTHER" id="PTHR37019">
    <property type="entry name" value="CHROMOSOME 1, WHOLE GENOME SHOTGUN SEQUENCE"/>
    <property type="match status" value="1"/>
</dbReference>
<proteinExistence type="predicted"/>
<dbReference type="PANTHER" id="PTHR37019:SF1">
    <property type="entry name" value="EXPERA DOMAIN-CONTAINING PROTEIN"/>
    <property type="match status" value="1"/>
</dbReference>
<dbReference type="InterPro" id="IPR056121">
    <property type="entry name" value="DUF7704"/>
</dbReference>
<gene>
    <name evidence="3" type="ORF">HMPREF1120_06702</name>
</gene>
<dbReference type="VEuPathDB" id="FungiDB:HMPREF1120_06702"/>
<dbReference type="EMBL" id="JH226134">
    <property type="protein sequence ID" value="EHY58698.1"/>
    <property type="molecule type" value="Genomic_DNA"/>
</dbReference>
<keyword evidence="1" id="KW-0812">Transmembrane</keyword>
<feature type="transmembrane region" description="Helical" evidence="1">
    <location>
        <begin position="117"/>
        <end position="139"/>
    </location>
</feature>
<dbReference type="Pfam" id="PF24803">
    <property type="entry name" value="DUF7704"/>
    <property type="match status" value="1"/>
</dbReference>
<dbReference type="AlphaFoldDB" id="H6C266"/>
<reference evidence="3" key="1">
    <citation type="submission" date="2011-07" db="EMBL/GenBank/DDBJ databases">
        <title>The Genome Sequence of Exophiala (Wangiella) dermatitidis NIH/UT8656.</title>
        <authorList>
            <consortium name="The Broad Institute Genome Sequencing Platform"/>
            <person name="Cuomo C."/>
            <person name="Wang Z."/>
            <person name="Hunicke-Smith S."/>
            <person name="Szanislo P.J."/>
            <person name="Earl A."/>
            <person name="Young S.K."/>
            <person name="Zeng Q."/>
            <person name="Gargeya S."/>
            <person name="Fitzgerald M."/>
            <person name="Haas B."/>
            <person name="Abouelleil A."/>
            <person name="Alvarado L."/>
            <person name="Arachchi H.M."/>
            <person name="Berlin A."/>
            <person name="Brown A."/>
            <person name="Chapman S.B."/>
            <person name="Chen Z."/>
            <person name="Dunbar C."/>
            <person name="Freedman E."/>
            <person name="Gearin G."/>
            <person name="Gellesch M."/>
            <person name="Goldberg J."/>
            <person name="Griggs A."/>
            <person name="Gujja S."/>
            <person name="Heiman D."/>
            <person name="Howarth C."/>
            <person name="Larson L."/>
            <person name="Lui A."/>
            <person name="MacDonald P.J.P."/>
            <person name="Montmayeur A."/>
            <person name="Murphy C."/>
            <person name="Neiman D."/>
            <person name="Pearson M."/>
            <person name="Priest M."/>
            <person name="Roberts A."/>
            <person name="Saif S."/>
            <person name="Shea T."/>
            <person name="Shenoy N."/>
            <person name="Sisk P."/>
            <person name="Stolte C."/>
            <person name="Sykes S."/>
            <person name="Wortman J."/>
            <person name="Nusbaum C."/>
            <person name="Birren B."/>
        </authorList>
    </citation>
    <scope>NUCLEOTIDE SEQUENCE</scope>
    <source>
        <strain evidence="3">NIH/UT8656</strain>
    </source>
</reference>
<dbReference type="OMA" id="LWFLWVD"/>
<protein>
    <recommendedName>
        <fullName evidence="2">DUF7704 domain-containing protein</fullName>
    </recommendedName>
</protein>
<dbReference type="Proteomes" id="UP000007304">
    <property type="component" value="Unassembled WGS sequence"/>
</dbReference>
<feature type="domain" description="DUF7704" evidence="2">
    <location>
        <begin position="4"/>
        <end position="137"/>
    </location>
</feature>
<evidence type="ECO:0000313" key="4">
    <source>
        <dbReference type="Proteomes" id="UP000007304"/>
    </source>
</evidence>
<name>H6C266_EXODN</name>
<dbReference type="RefSeq" id="XP_009159159.1">
    <property type="nucleotide sequence ID" value="XM_009160911.1"/>
</dbReference>
<keyword evidence="1" id="KW-0472">Membrane</keyword>